<sequence length="120" mass="13864">MLYLVRVFSLNNYLSLLYLILASIPVKIAVYNDLRAILALGEYSSVVIASKLREALYYSYNNITRILMLNISLYANTIERLLDREDTRERPNSRSNSYYIALVQNASTKHLLRVTLTIEV</sequence>
<keyword evidence="1" id="KW-0472">Membrane</keyword>
<evidence type="ECO:0000313" key="2">
    <source>
        <dbReference type="EMBL" id="KAF2223690.1"/>
    </source>
</evidence>
<dbReference type="AlphaFoldDB" id="A0A6A6GE52"/>
<proteinExistence type="predicted"/>
<organism evidence="2 3">
    <name type="scientific">Elsinoe ampelina</name>
    <dbReference type="NCBI Taxonomy" id="302913"/>
    <lineage>
        <taxon>Eukaryota</taxon>
        <taxon>Fungi</taxon>
        <taxon>Dikarya</taxon>
        <taxon>Ascomycota</taxon>
        <taxon>Pezizomycotina</taxon>
        <taxon>Dothideomycetes</taxon>
        <taxon>Dothideomycetidae</taxon>
        <taxon>Myriangiales</taxon>
        <taxon>Elsinoaceae</taxon>
        <taxon>Elsinoe</taxon>
    </lineage>
</organism>
<keyword evidence="1" id="KW-1133">Transmembrane helix</keyword>
<protein>
    <submittedName>
        <fullName evidence="2">Uncharacterized protein</fullName>
    </submittedName>
</protein>
<dbReference type="EMBL" id="ML992506">
    <property type="protein sequence ID" value="KAF2223690.1"/>
    <property type="molecule type" value="Genomic_DNA"/>
</dbReference>
<keyword evidence="1" id="KW-0812">Transmembrane</keyword>
<keyword evidence="3" id="KW-1185">Reference proteome</keyword>
<feature type="transmembrane region" description="Helical" evidence="1">
    <location>
        <begin position="12"/>
        <end position="30"/>
    </location>
</feature>
<evidence type="ECO:0000313" key="3">
    <source>
        <dbReference type="Proteomes" id="UP000799538"/>
    </source>
</evidence>
<name>A0A6A6GE52_9PEZI</name>
<dbReference type="Proteomes" id="UP000799538">
    <property type="component" value="Unassembled WGS sequence"/>
</dbReference>
<accession>A0A6A6GE52</accession>
<gene>
    <name evidence="2" type="ORF">BDZ85DRAFT_249582</name>
</gene>
<evidence type="ECO:0000256" key="1">
    <source>
        <dbReference type="SAM" id="Phobius"/>
    </source>
</evidence>
<reference evidence="3" key="1">
    <citation type="journal article" date="2020" name="Stud. Mycol.">
        <title>101 Dothideomycetes genomes: A test case for predicting lifestyles and emergence of pathogens.</title>
        <authorList>
            <person name="Haridas S."/>
            <person name="Albert R."/>
            <person name="Binder M."/>
            <person name="Bloem J."/>
            <person name="LaButti K."/>
            <person name="Salamov A."/>
            <person name="Andreopoulos B."/>
            <person name="Baker S."/>
            <person name="Barry K."/>
            <person name="Bills G."/>
            <person name="Bluhm B."/>
            <person name="Cannon C."/>
            <person name="Castanera R."/>
            <person name="Culley D."/>
            <person name="Daum C."/>
            <person name="Ezra D."/>
            <person name="Gonzalez J."/>
            <person name="Henrissat B."/>
            <person name="Kuo A."/>
            <person name="Liang C."/>
            <person name="Lipzen A."/>
            <person name="Lutzoni F."/>
            <person name="Magnuson J."/>
            <person name="Mondo S."/>
            <person name="Nolan M."/>
            <person name="Ohm R."/>
            <person name="Pangilinan J."/>
            <person name="Park H.-J."/>
            <person name="Ramirez L."/>
            <person name="Alfaro M."/>
            <person name="Sun H."/>
            <person name="Tritt A."/>
            <person name="Yoshinaga Y."/>
            <person name="Zwiers L.-H."/>
            <person name="Turgeon B."/>
            <person name="Goodwin S."/>
            <person name="Spatafora J."/>
            <person name="Crous P."/>
            <person name="Grigoriev I."/>
        </authorList>
    </citation>
    <scope>NUCLEOTIDE SEQUENCE [LARGE SCALE GENOMIC DNA]</scope>
    <source>
        <strain evidence="3">CECT 20119</strain>
    </source>
</reference>